<feature type="transmembrane region" description="Helical" evidence="1">
    <location>
        <begin position="149"/>
        <end position="171"/>
    </location>
</feature>
<dbReference type="AlphaFoldDB" id="A0AAU2JJP1"/>
<dbReference type="Pfam" id="PF12730">
    <property type="entry name" value="ABC2_membrane_4"/>
    <property type="match status" value="1"/>
</dbReference>
<name>A0AAU2JJP1_9ACTN</name>
<keyword evidence="1" id="KW-1133">Transmembrane helix</keyword>
<sequence>MSTALPNLPVLHSEWIKLRSLRGTIGAFIAVLVATAGVQALTAAAIGQAEEGSMGDDRLLAAYYGLNFGQVAAIAFGATAMSTEFHNGALRISLAAVPDRTRFYLSKMTVVGVLAFLIGQITGFVTFVAGQSFMGPYAMELGDPGSYRSIFGCGMYLMLMVLFSAGLTAVLKSRTAVLSLLIPSVLLVSFVIAATADGVAQFLPDRAGQMMMRQEAGDLVGHWTGLGVMALWAAAAVIGGWVSVRRRDA</sequence>
<evidence type="ECO:0000256" key="1">
    <source>
        <dbReference type="SAM" id="Phobius"/>
    </source>
</evidence>
<feature type="transmembrane region" description="Helical" evidence="1">
    <location>
        <begin position="25"/>
        <end position="49"/>
    </location>
</feature>
<reference evidence="2" key="1">
    <citation type="submission" date="2022-10" db="EMBL/GenBank/DDBJ databases">
        <title>The complete genomes of actinobacterial strains from the NBC collection.</title>
        <authorList>
            <person name="Joergensen T.S."/>
            <person name="Alvarez Arevalo M."/>
            <person name="Sterndorff E.B."/>
            <person name="Faurdal D."/>
            <person name="Vuksanovic O."/>
            <person name="Mourched A.-S."/>
            <person name="Charusanti P."/>
            <person name="Shaw S."/>
            <person name="Blin K."/>
            <person name="Weber T."/>
        </authorList>
    </citation>
    <scope>NUCLEOTIDE SEQUENCE</scope>
    <source>
        <strain evidence="2">NBC_00049</strain>
    </source>
</reference>
<feature type="transmembrane region" description="Helical" evidence="1">
    <location>
        <begin position="61"/>
        <end position="83"/>
    </location>
</feature>
<feature type="transmembrane region" description="Helical" evidence="1">
    <location>
        <begin position="104"/>
        <end position="129"/>
    </location>
</feature>
<feature type="transmembrane region" description="Helical" evidence="1">
    <location>
        <begin position="178"/>
        <end position="203"/>
    </location>
</feature>
<accession>A0AAU2JJP1</accession>
<gene>
    <name evidence="2" type="ORF">OG327_04085</name>
</gene>
<keyword evidence="1" id="KW-0812">Transmembrane</keyword>
<evidence type="ECO:0000313" key="2">
    <source>
        <dbReference type="EMBL" id="WTU72583.1"/>
    </source>
</evidence>
<organism evidence="2">
    <name type="scientific">Streptomyces sp. NBC_00049</name>
    <dbReference type="NCBI Taxonomy" id="2903617"/>
    <lineage>
        <taxon>Bacteria</taxon>
        <taxon>Bacillati</taxon>
        <taxon>Actinomycetota</taxon>
        <taxon>Actinomycetes</taxon>
        <taxon>Kitasatosporales</taxon>
        <taxon>Streptomycetaceae</taxon>
        <taxon>Streptomyces</taxon>
    </lineage>
</organism>
<proteinExistence type="predicted"/>
<feature type="transmembrane region" description="Helical" evidence="1">
    <location>
        <begin position="223"/>
        <end position="244"/>
    </location>
</feature>
<keyword evidence="1" id="KW-0472">Membrane</keyword>
<dbReference type="EMBL" id="CP108264">
    <property type="protein sequence ID" value="WTU72583.1"/>
    <property type="molecule type" value="Genomic_DNA"/>
</dbReference>
<protein>
    <submittedName>
        <fullName evidence="2">ABC transporter permease</fullName>
    </submittedName>
</protein>